<feature type="chain" id="PRO_5047313748" evidence="1">
    <location>
        <begin position="26"/>
        <end position="411"/>
    </location>
</feature>
<organism evidence="2 3">
    <name type="scientific">Thalassotalea psychrophila</name>
    <dbReference type="NCBI Taxonomy" id="3065647"/>
    <lineage>
        <taxon>Bacteria</taxon>
        <taxon>Pseudomonadati</taxon>
        <taxon>Pseudomonadota</taxon>
        <taxon>Gammaproteobacteria</taxon>
        <taxon>Alteromonadales</taxon>
        <taxon>Colwelliaceae</taxon>
        <taxon>Thalassotalea</taxon>
    </lineage>
</organism>
<dbReference type="Pfam" id="PF10082">
    <property type="entry name" value="BBP2_2"/>
    <property type="match status" value="1"/>
</dbReference>
<evidence type="ECO:0000256" key="1">
    <source>
        <dbReference type="SAM" id="SignalP"/>
    </source>
</evidence>
<gene>
    <name evidence="2" type="ORF">RGQ13_13900</name>
</gene>
<dbReference type="SUPFAM" id="SSF56935">
    <property type="entry name" value="Porins"/>
    <property type="match status" value="1"/>
</dbReference>
<feature type="signal peptide" evidence="1">
    <location>
        <begin position="1"/>
        <end position="25"/>
    </location>
</feature>
<proteinExistence type="predicted"/>
<keyword evidence="1" id="KW-0732">Signal</keyword>
<dbReference type="InterPro" id="IPR018759">
    <property type="entry name" value="BBP2_2"/>
</dbReference>
<accession>A0ABY9TTY3</accession>
<sequence length="411" mass="46649">MGFCGKSTAVLLFLMQAIAIAPSYAITPQKFDLGDFKFTPQVAGQVSYQDNFLDNDDNKQDSWISTIAPKFELSQTRNLNHYQLSYELSNYNYWQSSDDNYTAHNFSALTSLNVASKHRLNLQADYVRDYEQRGKGYSIGFAGILKQPTGFEQYSAKAKYSFGAKTAQANIDIDYQFSKVNWDSVFINDLNIPQFDYSLDFTANREYQQNQIGSTFNYKTGAFTKITFSASHSTVSYDKPRPNQASLDSEDNSVFLGIEWQGSSITTGYARVGYSDRTFDDDRWGDTSGIRWQVGILWTPLTYSNFDFSTSRSLSETKGQGSSIENTNYNMSWQHQWLDRIATKLSIQFSDDSYGDTRREDENTIASATMSYQMHRNIDLSLSLLNAKRKSNIDAVEYEGNTIAVGIRASF</sequence>
<dbReference type="RefSeq" id="WP_348390345.1">
    <property type="nucleotide sequence ID" value="NZ_CP134145.1"/>
</dbReference>
<keyword evidence="3" id="KW-1185">Reference proteome</keyword>
<protein>
    <submittedName>
        <fullName evidence="2">Outer membrane beta-barrel protein</fullName>
    </submittedName>
</protein>
<evidence type="ECO:0000313" key="2">
    <source>
        <dbReference type="EMBL" id="WNC71210.1"/>
    </source>
</evidence>
<name>A0ABY9TTY3_9GAMM</name>
<dbReference type="EMBL" id="CP134145">
    <property type="protein sequence ID" value="WNC71210.1"/>
    <property type="molecule type" value="Genomic_DNA"/>
</dbReference>
<evidence type="ECO:0000313" key="3">
    <source>
        <dbReference type="Proteomes" id="UP001258994"/>
    </source>
</evidence>
<reference evidence="3" key="1">
    <citation type="submission" date="2023-09" db="EMBL/GenBank/DDBJ databases">
        <authorList>
            <person name="Zhang C."/>
        </authorList>
    </citation>
    <scope>NUCLEOTIDE SEQUENCE [LARGE SCALE GENOMIC DNA]</scope>
    <source>
        <strain evidence="3">SQ149</strain>
    </source>
</reference>
<dbReference type="Proteomes" id="UP001258994">
    <property type="component" value="Chromosome"/>
</dbReference>